<dbReference type="Proteomes" id="UP000287865">
    <property type="component" value="Unassembled WGS sequence"/>
</dbReference>
<dbReference type="Gene3D" id="3.40.190.290">
    <property type="match status" value="1"/>
</dbReference>
<evidence type="ECO:0000256" key="3">
    <source>
        <dbReference type="ARBA" id="ARBA00023125"/>
    </source>
</evidence>
<dbReference type="SUPFAM" id="SSF46785">
    <property type="entry name" value="Winged helix' DNA-binding domain"/>
    <property type="match status" value="1"/>
</dbReference>
<dbReference type="Proteomes" id="UP000249203">
    <property type="component" value="Unassembled WGS sequence"/>
</dbReference>
<dbReference type="EMBL" id="PIPK01000005">
    <property type="protein sequence ID" value="RUO24800.1"/>
    <property type="molecule type" value="Genomic_DNA"/>
</dbReference>
<evidence type="ECO:0000313" key="8">
    <source>
        <dbReference type="Proteomes" id="UP000249203"/>
    </source>
</evidence>
<dbReference type="InterPro" id="IPR000847">
    <property type="entry name" value="LysR_HTH_N"/>
</dbReference>
<dbReference type="InterPro" id="IPR036390">
    <property type="entry name" value="WH_DNA-bd_sf"/>
</dbReference>
<feature type="domain" description="HTH lysR-type" evidence="5">
    <location>
        <begin position="10"/>
        <end position="59"/>
    </location>
</feature>
<dbReference type="InterPro" id="IPR005119">
    <property type="entry name" value="LysR_subst-bd"/>
</dbReference>
<evidence type="ECO:0000256" key="2">
    <source>
        <dbReference type="ARBA" id="ARBA00023015"/>
    </source>
</evidence>
<evidence type="ECO:0000313" key="9">
    <source>
        <dbReference type="Proteomes" id="UP000287865"/>
    </source>
</evidence>
<dbReference type="FunFam" id="3.40.190.290:FF:000001">
    <property type="entry name" value="Transcriptional regulator, LysR family"/>
    <property type="match status" value="1"/>
</dbReference>
<dbReference type="Gene3D" id="1.10.10.10">
    <property type="entry name" value="Winged helix-like DNA-binding domain superfamily/Winged helix DNA-binding domain"/>
    <property type="match status" value="1"/>
</dbReference>
<evidence type="ECO:0000256" key="1">
    <source>
        <dbReference type="ARBA" id="ARBA00009437"/>
    </source>
</evidence>
<comment type="caution">
    <text evidence="6">The sequence shown here is derived from an EMBL/GenBank/DDBJ whole genome shotgun (WGS) entry which is preliminary data.</text>
</comment>
<keyword evidence="4" id="KW-0804">Transcription</keyword>
<dbReference type="PANTHER" id="PTHR30537:SF10">
    <property type="entry name" value="TRANSCRIPTIONAL REGULATOR-RELATED"/>
    <property type="match status" value="1"/>
</dbReference>
<evidence type="ECO:0000313" key="7">
    <source>
        <dbReference type="EMBL" id="RUO24800.1"/>
    </source>
</evidence>
<organism evidence="6 8">
    <name type="scientific">Aliidiomarina maris</name>
    <dbReference type="NCBI Taxonomy" id="531312"/>
    <lineage>
        <taxon>Bacteria</taxon>
        <taxon>Pseudomonadati</taxon>
        <taxon>Pseudomonadota</taxon>
        <taxon>Gammaproteobacteria</taxon>
        <taxon>Alteromonadales</taxon>
        <taxon>Idiomarinaceae</taxon>
        <taxon>Aliidiomarina</taxon>
    </lineage>
</organism>
<evidence type="ECO:0000256" key="4">
    <source>
        <dbReference type="ARBA" id="ARBA00023163"/>
    </source>
</evidence>
<dbReference type="SUPFAM" id="SSF53850">
    <property type="entry name" value="Periplasmic binding protein-like II"/>
    <property type="match status" value="1"/>
</dbReference>
<comment type="similarity">
    <text evidence="1">Belongs to the LysR transcriptional regulatory family.</text>
</comment>
<sequence>MKQWQGISEFVAVAEHASFTQAAKWLGMSVAQVSRNVNELEQRLQVRLFYRSTRQVRLSEEGRVYLQHCQHLVQGLDDANRALSNLQQSPQGRLRITAPVFYGETVIAPLLNEFLCQHPDLQLDMDLTNQRLDLIEGRFDLAIRLGHLDDSSMIARKLGQRSHHLVASPEYLARYGEPDSPDTLRQHRLLSGTMNHWRLANPGHTGELNVRPHKFWCCNSGVALLDAVRRGMGIAQLPDYYLQQDLVQGRLRAIMEAYRPSDDGIWALYPQNRHLSPKVRSLLDFLLQRLQQSAG</sequence>
<accession>A0A327X252</accession>
<protein>
    <submittedName>
        <fullName evidence="6">LysR family transcriptional regulator</fullName>
    </submittedName>
</protein>
<evidence type="ECO:0000313" key="6">
    <source>
        <dbReference type="EMBL" id="RAJ98384.1"/>
    </source>
</evidence>
<evidence type="ECO:0000259" key="5">
    <source>
        <dbReference type="PROSITE" id="PS50931"/>
    </source>
</evidence>
<dbReference type="PROSITE" id="PS50931">
    <property type="entry name" value="HTH_LYSR"/>
    <property type="match status" value="1"/>
</dbReference>
<dbReference type="OrthoDB" id="9786526at2"/>
<dbReference type="FunFam" id="1.10.10.10:FF:000001">
    <property type="entry name" value="LysR family transcriptional regulator"/>
    <property type="match status" value="1"/>
</dbReference>
<dbReference type="InterPro" id="IPR036388">
    <property type="entry name" value="WH-like_DNA-bd_sf"/>
</dbReference>
<dbReference type="InterPro" id="IPR058163">
    <property type="entry name" value="LysR-type_TF_proteobact-type"/>
</dbReference>
<dbReference type="PANTHER" id="PTHR30537">
    <property type="entry name" value="HTH-TYPE TRANSCRIPTIONAL REGULATOR"/>
    <property type="match status" value="1"/>
</dbReference>
<reference evidence="7 9" key="1">
    <citation type="journal article" date="2018" name="Front. Microbiol.">
        <title>Genome-Based Analysis Reveals the Taxonomy and Diversity of the Family Idiomarinaceae.</title>
        <authorList>
            <person name="Liu Y."/>
            <person name="Lai Q."/>
            <person name="Shao Z."/>
        </authorList>
    </citation>
    <scope>NUCLEOTIDE SEQUENCE [LARGE SCALE GENOMIC DNA]</scope>
    <source>
        <strain evidence="7 9">CF12-14</strain>
    </source>
</reference>
<dbReference type="RefSeq" id="WP_111569220.1">
    <property type="nucleotide sequence ID" value="NZ_PIPK01000005.1"/>
</dbReference>
<dbReference type="AlphaFoldDB" id="A0A327X252"/>
<keyword evidence="9" id="KW-1185">Reference proteome</keyword>
<dbReference type="EMBL" id="QLMD01000005">
    <property type="protein sequence ID" value="RAJ98384.1"/>
    <property type="molecule type" value="Genomic_DNA"/>
</dbReference>
<proteinExistence type="inferred from homology"/>
<dbReference type="Pfam" id="PF00126">
    <property type="entry name" value="HTH_1"/>
    <property type="match status" value="1"/>
</dbReference>
<dbReference type="GO" id="GO:0003700">
    <property type="term" value="F:DNA-binding transcription factor activity"/>
    <property type="evidence" value="ECO:0007669"/>
    <property type="project" value="InterPro"/>
</dbReference>
<keyword evidence="3" id="KW-0238">DNA-binding</keyword>
<name>A0A327X252_9GAMM</name>
<dbReference type="GO" id="GO:0043565">
    <property type="term" value="F:sequence-specific DNA binding"/>
    <property type="evidence" value="ECO:0007669"/>
    <property type="project" value="TreeGrafter"/>
</dbReference>
<dbReference type="Pfam" id="PF03466">
    <property type="entry name" value="LysR_substrate"/>
    <property type="match status" value="1"/>
</dbReference>
<keyword evidence="2" id="KW-0805">Transcription regulation</keyword>
<reference evidence="6 8" key="2">
    <citation type="submission" date="2018-06" db="EMBL/GenBank/DDBJ databases">
        <title>Genomic Encyclopedia of Type Strains, Phase III (KMG-III): the genomes of soil and plant-associated and newly described type strains.</title>
        <authorList>
            <person name="Whitman W."/>
        </authorList>
    </citation>
    <scope>NUCLEOTIDE SEQUENCE [LARGE SCALE GENOMIC DNA]</scope>
    <source>
        <strain evidence="6 8">CGMCC 1.15366</strain>
    </source>
</reference>
<dbReference type="GO" id="GO:0006351">
    <property type="term" value="P:DNA-templated transcription"/>
    <property type="evidence" value="ECO:0007669"/>
    <property type="project" value="TreeGrafter"/>
</dbReference>
<gene>
    <name evidence="6" type="ORF">B0I24_105137</name>
    <name evidence="7" type="ORF">CWE07_07070</name>
</gene>